<accession>A0A166L029</accession>
<keyword evidence="1" id="KW-0472">Membrane</keyword>
<dbReference type="InterPro" id="IPR049774">
    <property type="entry name" value="EPS_HpsA-like"/>
</dbReference>
<dbReference type="NCBIfam" id="NF038301">
    <property type="entry name" value="EPS_HpsA"/>
    <property type="match status" value="1"/>
</dbReference>
<reference evidence="2 3" key="1">
    <citation type="submission" date="2016-04" db="EMBL/GenBank/DDBJ databases">
        <title>Draft Genome Assembly of the Bloom-forming Cyanobacterium Nodularia spumigena Strain CENA596 in Shrimp Production Ponds.</title>
        <authorList>
            <person name="Popin R.V."/>
            <person name="Rigonato J."/>
            <person name="Abreu V.A."/>
            <person name="Andreote A.P."/>
            <person name="Silveira S.B."/>
            <person name="Odebrecht C."/>
            <person name="Fiore M.F."/>
        </authorList>
    </citation>
    <scope>NUCLEOTIDE SEQUENCE [LARGE SCALE GENOMIC DNA]</scope>
    <source>
        <strain evidence="2 3">CENA596</strain>
    </source>
</reference>
<proteinExistence type="predicted"/>
<evidence type="ECO:0000256" key="1">
    <source>
        <dbReference type="SAM" id="Phobius"/>
    </source>
</evidence>
<feature type="transmembrane region" description="Helical" evidence="1">
    <location>
        <begin position="51"/>
        <end position="72"/>
    </location>
</feature>
<sequence length="1482" mass="161631">MSRKRRLVKTIKKNFPQFSRNFISAIKKKLVWLLRTLFLTKKRTTSANAGFVLPTVAMVSVVVVVLTTAILFRSFDRAQNASNVRVNSAVLSAATPAIDRGRAKLNKLFQDTTLPRSTPTDDELYDALTKDNKLNEYTFGDETPIRLTDPGDSNNTLDTAWKFPVDSDNNGKFDSYTLYGIYFKTPPVNSNNKYDRARNTLEARTSPMQKGTDASCDAGALIGDTGWIKQNNEFKKSFFVYTSTVPITDIPSTNAANYEKYTGNKSFAGVEYQQDRVQGQPNNHAIVYEDDLELNPSSNFNKLNGGIFTNSNILDTDVNGGQIKLYQVSTKDSCFYEARNAKITVGGNLALGGFTSASHDTTNVPQIDLFQGNTTNPNTTSLQKSVNSSPSQTAYNNLAYENRIQLLVNAQMGNGVASDPSEVTEGIAQRKVDLGLPTGYTGDDAKLRREQLEFYFKRRTRRVPYAEVALNGTDTPPSPLLEGSGDTLRPNGKWIYPTVPTDGKTGAGYTTLALNINGASLQPQATEPKELKKQGGKEALLGDRILAGNNLPELWWDEDKERFVGSGVDATQNISGVTWNLPNGTNETRTRRATAKTFADNIAFTDRDGQWEVDAAKVPQSIQYPVGGLRVVTGAGIYLPKNGTTGSSIIWPDTDPVPQAGPQQPQNHPSYIVPTEIETDASGDPIKDVNDNEIISIRPYELFLPDVKFTWRSILKGADRPYLQMRATAVYDYTQSTPIACVSSFYVPTNSTTAQNKATFAGKTIPGGVANGLSNNGIVYGPPTGAAYNTELTYQSQLTYPDPNDPTPNAPTLPGRLIDDGLLAKALAKTAANRTLSEQSAIDAQICALEILNGSISPDSTVIPHGAIREIAFLDPREVKQNSLPGSAAQTYDMPIRDRQPLEIRATVIDLSVLRPKIPNSGLIYATRDDALPDDSAGGDKSVIPYQLDPSRSPVDYILDPTRRPNGIMLENGQTVYRTLNYEEGEKGLILATNLPAYVKGNFNLHTQGEELDTTLAADWGNFYSRTGVNENFACRNGDPTKPTCTSDEWRPATVLADAVTLLSDNFRAGYRDEGDYDWNNSWGSPVQPGFSEYNSFAPLGTWRAIDPATNLPTDSPRDFDPTMTGFQASSYVNNFVTPLVLWTRAPVLYVEVCLPDTTTAADDCVWTLTTANSGKPVGSEYKIDQPETSVKTGSLDNPAFLDPLSVFYGNPHRVAYVRDADGNLLLDANGNLQVYGVQDNSPSQDKTQIFSVTDTFPYSSTQTLKLSEDKLIPWLSVSLDVDGTTLLYKPVLQIEKPFATATDPTNTSKIGGANSSNPDTKRWLQQAGADTTFNIIVAAGDSPASPTEDNGGLQNLVRFMENWQPAANTTRTAIVNGAFMQVKKSAYATSPYNGAPNPGYAIDIDSSTNSSGFLPPARQWSYDVGLLSQEPDLFAQNLALTPPDVPDEYFREVGRNDPWVKTLLCATETDGTTPAAPGACN</sequence>
<evidence type="ECO:0000313" key="2">
    <source>
        <dbReference type="EMBL" id="KZL51743.1"/>
    </source>
</evidence>
<name>A0A166L029_NODSP</name>
<organism evidence="2 3">
    <name type="scientific">Nodularia spumigena CENA596</name>
    <dbReference type="NCBI Taxonomy" id="1819295"/>
    <lineage>
        <taxon>Bacteria</taxon>
        <taxon>Bacillati</taxon>
        <taxon>Cyanobacteriota</taxon>
        <taxon>Cyanophyceae</taxon>
        <taxon>Nostocales</taxon>
        <taxon>Nodulariaceae</taxon>
        <taxon>Nodularia</taxon>
    </lineage>
</organism>
<keyword evidence="1" id="KW-1133">Transmembrane helix</keyword>
<keyword evidence="1" id="KW-0812">Transmembrane</keyword>
<dbReference type="RefSeq" id="WP_063871112.1">
    <property type="nucleotide sequence ID" value="NZ_CAWMRI010000009.1"/>
</dbReference>
<protein>
    <submittedName>
        <fullName evidence="2">Uncharacterized protein</fullName>
    </submittedName>
</protein>
<evidence type="ECO:0000313" key="3">
    <source>
        <dbReference type="Proteomes" id="UP000076555"/>
    </source>
</evidence>
<comment type="caution">
    <text evidence="2">The sequence shown here is derived from an EMBL/GenBank/DDBJ whole genome shotgun (WGS) entry which is preliminary data.</text>
</comment>
<gene>
    <name evidence="2" type="ORF">A2T98_00605</name>
</gene>
<dbReference type="OrthoDB" id="468482at2"/>
<dbReference type="EMBL" id="LWAJ01000009">
    <property type="protein sequence ID" value="KZL51743.1"/>
    <property type="molecule type" value="Genomic_DNA"/>
</dbReference>
<dbReference type="Proteomes" id="UP000076555">
    <property type="component" value="Unassembled WGS sequence"/>
</dbReference>